<sequence length="996" mass="109749">MRKLSNRWKEKVKNGMDVQYLKYADITLTDGTVLNLTSANLWQNGMEFEDSVSNDSSFDIGSAIINVLNLSINNFDGEYSDYDFEGAEVICYVGLQIENEDTSELLDSAGEQILDSTGDTIIVHKNAVIEKTRICTVTVIEQPEDETVTIDLTCEDNMRKFDRNYSDSKLKYPATRGQIVRDACEVCGVTLQTLNFYRDDYIVQNRPNDEALTFRQVLQWVAQIGCQWMRCDEYGRLCVNWYGFVNEEELTVDELGVLKTQDGSNVNLNFSNSDGALSADNGTLLENDGILRLFATDEKGNISEIETTYGFTPHHTDVVITGVKVTEYSESSSDNPQTYMVGTEGYVLGISGNKLIRVGDGQTIASIISEKCVGMRFRPFESECPTDVALEAGDSLIIVDRNGKIYTSLLTTTTLKPGSGQKIACNAKSAAKNSSTQYSQATQAFVTARNMVKQEKTEREKALEEFGKRIDSATGVYTTEEIQEDGSRIFYLHDKPTLAESKAIWKMTSEAWGVSTDGGQTWNGGMTVDGDTIVRILNAVGVNADWINAGAIMVKDSDGNILFSVDMDTKKVIISGDSVVIGGKTATKALSDNLQESKDYSDGKLADYADTVTGSLAGLQAQIDGQIESFFYDYEPSLQNKPASEWTSTEERKKHEGDLFYWKSTGYAYRFMQDGATWKWQMIQDNDISKALAQAEKAQDTADGKRRTFVIQPSPPYDIGDLWSQDGGDILTCVVARAKGSVYASSDWKKLNKYTDDTTANKALEAAALAKNMTLQLSNEMQTITADADGNIAVFPQVSTKATVMYGSSDITDDCSYTITKSDSITGSWSDATHIYNVTGLSADNGWIDIRATYLSNLSVTKRFTISKQKKGEDGKDGEPGRTYMVEPSCNVLKRGSDKTISPNFITFKAYYRDGKSATRVPYKGRFVVEETADGNTWNTIYTSSTDEDTVTHYLYSILTNGSGQTVASSNGSTIGIPRDVTNVRCKLYASGGTTT</sequence>
<dbReference type="AlphaFoldDB" id="A0A412EKE3"/>
<name>A0A412EKE3_9FIRM</name>
<reference evidence="1 2" key="1">
    <citation type="submission" date="2018-08" db="EMBL/GenBank/DDBJ databases">
        <title>A genome reference for cultivated species of the human gut microbiota.</title>
        <authorList>
            <person name="Zou Y."/>
            <person name="Xue W."/>
            <person name="Luo G."/>
        </authorList>
    </citation>
    <scope>NUCLEOTIDE SEQUENCE [LARGE SCALE GENOMIC DNA]</scope>
    <source>
        <strain evidence="1 2">AF25-21</strain>
    </source>
</reference>
<organism evidence="1 2">
    <name type="scientific">Blautia obeum</name>
    <dbReference type="NCBI Taxonomy" id="40520"/>
    <lineage>
        <taxon>Bacteria</taxon>
        <taxon>Bacillati</taxon>
        <taxon>Bacillota</taxon>
        <taxon>Clostridia</taxon>
        <taxon>Lachnospirales</taxon>
        <taxon>Lachnospiraceae</taxon>
        <taxon>Blautia</taxon>
    </lineage>
</organism>
<evidence type="ECO:0008006" key="3">
    <source>
        <dbReference type="Google" id="ProtNLM"/>
    </source>
</evidence>
<accession>A0A412EKE3</accession>
<dbReference type="EMBL" id="QRUH01000032">
    <property type="protein sequence ID" value="RGR44178.1"/>
    <property type="molecule type" value="Genomic_DNA"/>
</dbReference>
<comment type="caution">
    <text evidence="1">The sequence shown here is derived from an EMBL/GenBank/DDBJ whole genome shotgun (WGS) entry which is preliminary data.</text>
</comment>
<evidence type="ECO:0000313" key="1">
    <source>
        <dbReference type="EMBL" id="RGR44178.1"/>
    </source>
</evidence>
<feature type="non-terminal residue" evidence="1">
    <location>
        <position position="996"/>
    </location>
</feature>
<dbReference type="Proteomes" id="UP000285839">
    <property type="component" value="Unassembled WGS sequence"/>
</dbReference>
<evidence type="ECO:0000313" key="2">
    <source>
        <dbReference type="Proteomes" id="UP000285839"/>
    </source>
</evidence>
<proteinExistence type="predicted"/>
<protein>
    <recommendedName>
        <fullName evidence="3">Prophage tail endopeptidase domain-containing protein</fullName>
    </recommendedName>
</protein>
<gene>
    <name evidence="1" type="ORF">DWY46_19155</name>
</gene>